<feature type="region of interest" description="Disordered" evidence="1">
    <location>
        <begin position="1"/>
        <end position="22"/>
    </location>
</feature>
<evidence type="ECO:0000313" key="3">
    <source>
        <dbReference type="Proteomes" id="UP000002220"/>
    </source>
</evidence>
<evidence type="ECO:0000256" key="1">
    <source>
        <dbReference type="SAM" id="MobiDB-lite"/>
    </source>
</evidence>
<dbReference type="AlphaFoldDB" id="D5SXA4"/>
<dbReference type="HOGENOM" id="CLU_3046449_0_0_0"/>
<dbReference type="STRING" id="521674.Plim_3915"/>
<reference evidence="2 3" key="1">
    <citation type="journal article" date="2010" name="Stand. Genomic Sci.">
        <title>Complete genome sequence of Planctomyces limnophilus type strain (Mu 290).</title>
        <authorList>
            <person name="Labutti K."/>
            <person name="Sikorski J."/>
            <person name="Schneider S."/>
            <person name="Nolan M."/>
            <person name="Lucas S."/>
            <person name="Glavina Del Rio T."/>
            <person name="Tice H."/>
            <person name="Cheng J.F."/>
            <person name="Goodwin L."/>
            <person name="Pitluck S."/>
            <person name="Liolios K."/>
            <person name="Ivanova N."/>
            <person name="Mavromatis K."/>
            <person name="Mikhailova N."/>
            <person name="Pati A."/>
            <person name="Chen A."/>
            <person name="Palaniappan K."/>
            <person name="Land M."/>
            <person name="Hauser L."/>
            <person name="Chang Y.J."/>
            <person name="Jeffries C.D."/>
            <person name="Tindall B.J."/>
            <person name="Rohde M."/>
            <person name="Goker M."/>
            <person name="Woyke T."/>
            <person name="Bristow J."/>
            <person name="Eisen J.A."/>
            <person name="Markowitz V."/>
            <person name="Hugenholtz P."/>
            <person name="Kyrpides N.C."/>
            <person name="Klenk H.P."/>
            <person name="Lapidus A."/>
        </authorList>
    </citation>
    <scope>NUCLEOTIDE SEQUENCE [LARGE SCALE GENOMIC DNA]</scope>
    <source>
        <strain evidence="3">ATCC 43296 / DSM 3776 / IFAM 1008 / Mu 290</strain>
    </source>
</reference>
<name>D5SXA4_PLAL2</name>
<dbReference type="Proteomes" id="UP000002220">
    <property type="component" value="Chromosome"/>
</dbReference>
<sequence>MQAIRRSKNSFESYEVEHGTRPHESLHHTLLVRWLASVPPNEMLTSPCHTAKVR</sequence>
<organism evidence="2 3">
    <name type="scientific">Planctopirus limnophila (strain ATCC 43296 / DSM 3776 / IFAM 1008 / Mu 290)</name>
    <name type="common">Planctomyces limnophilus</name>
    <dbReference type="NCBI Taxonomy" id="521674"/>
    <lineage>
        <taxon>Bacteria</taxon>
        <taxon>Pseudomonadati</taxon>
        <taxon>Planctomycetota</taxon>
        <taxon>Planctomycetia</taxon>
        <taxon>Planctomycetales</taxon>
        <taxon>Planctomycetaceae</taxon>
        <taxon>Planctopirus</taxon>
    </lineage>
</organism>
<gene>
    <name evidence="2" type="ordered locus">Plim_3915</name>
</gene>
<dbReference type="KEGG" id="plm:Plim_3915"/>
<proteinExistence type="predicted"/>
<keyword evidence="3" id="KW-1185">Reference proteome</keyword>
<dbReference type="EMBL" id="CP001744">
    <property type="protein sequence ID" value="ADG69726.1"/>
    <property type="molecule type" value="Genomic_DNA"/>
</dbReference>
<accession>D5SXA4</accession>
<evidence type="ECO:0000313" key="2">
    <source>
        <dbReference type="EMBL" id="ADG69726.1"/>
    </source>
</evidence>
<protein>
    <submittedName>
        <fullName evidence="2">Uncharacterized protein</fullName>
    </submittedName>
</protein>